<dbReference type="EC" id="2.-.-.-" evidence="1"/>
<name>A0ABN8ZXU6_RANTA</name>
<reference evidence="2" key="1">
    <citation type="submission" date="2023-04" db="EMBL/GenBank/DDBJ databases">
        <authorList>
            <consortium name="ELIXIR-Norway"/>
        </authorList>
    </citation>
    <scope>NUCLEOTIDE SEQUENCE [LARGE SCALE GENOMIC DNA]</scope>
</reference>
<comment type="similarity">
    <text evidence="1">Belongs to the PIGG/PIGN/PIGO family. PIGN subfamily.</text>
</comment>
<organism evidence="2 3">
    <name type="scientific">Rangifer tarandus platyrhynchus</name>
    <name type="common">Svalbard reindeer</name>
    <dbReference type="NCBI Taxonomy" id="3082113"/>
    <lineage>
        <taxon>Eukaryota</taxon>
        <taxon>Metazoa</taxon>
        <taxon>Chordata</taxon>
        <taxon>Craniata</taxon>
        <taxon>Vertebrata</taxon>
        <taxon>Euteleostomi</taxon>
        <taxon>Mammalia</taxon>
        <taxon>Eutheria</taxon>
        <taxon>Laurasiatheria</taxon>
        <taxon>Artiodactyla</taxon>
        <taxon>Ruminantia</taxon>
        <taxon>Pecora</taxon>
        <taxon>Cervidae</taxon>
        <taxon>Odocoileinae</taxon>
        <taxon>Rangifer</taxon>
    </lineage>
</organism>
<keyword evidence="1" id="KW-0337">GPI-anchor biosynthesis</keyword>
<evidence type="ECO:0000313" key="2">
    <source>
        <dbReference type="EMBL" id="CAI9177393.1"/>
    </source>
</evidence>
<evidence type="ECO:0000313" key="3">
    <source>
        <dbReference type="Proteomes" id="UP001176941"/>
    </source>
</evidence>
<dbReference type="InterPro" id="IPR007070">
    <property type="entry name" value="GPI_EtnP_transferase_1"/>
</dbReference>
<comment type="function">
    <text evidence="1">Ethanolamine phosphate transferase involved in glycosylphosphatidylinositol-anchor biosynthesis. Transfers ethanolamine phosphate to the first alpha-1,4-linked mannose of the glycosylphosphatidylinositol precursor of GPI-anchor.</text>
</comment>
<keyword evidence="1" id="KW-0256">Endoplasmic reticulum</keyword>
<evidence type="ECO:0000256" key="1">
    <source>
        <dbReference type="RuleBase" id="RU367138"/>
    </source>
</evidence>
<keyword evidence="3" id="KW-1185">Reference proteome</keyword>
<comment type="pathway">
    <text evidence="1">Glycolipid biosynthesis; glycosylphosphatidylinositol-anchor biosynthesis.</text>
</comment>
<dbReference type="Proteomes" id="UP001176941">
    <property type="component" value="Chromosome 7"/>
</dbReference>
<keyword evidence="1" id="KW-0808">Transferase</keyword>
<dbReference type="EMBL" id="OX459943">
    <property type="protein sequence ID" value="CAI9177393.1"/>
    <property type="molecule type" value="Genomic_DNA"/>
</dbReference>
<accession>A0ABN8ZXU6</accession>
<protein>
    <recommendedName>
        <fullName evidence="1">GPI ethanolamine phosphate transferase 1</fullName>
        <ecNumber evidence="1">2.-.-.-</ecNumber>
    </recommendedName>
</protein>
<gene>
    <name evidence="2" type="ORF">MRATA1EN1_LOCUS26355</name>
</gene>
<dbReference type="PANTHER" id="PTHR12250">
    <property type="entry name" value="PHOSPHATIDYLINOSITOL GLYCAN, CLASS N"/>
    <property type="match status" value="1"/>
</dbReference>
<proteinExistence type="inferred from homology"/>
<sequence length="146" mass="16595">MNEGSWGISHTRVPTESRPRHVAMIAGFYEDVSAVAKGWKETPVEFDSLLNETRYTWSWGSPDIVTMFAKGSHGAGYPLETCTPFIAWGAGIRLPQNVSAQKFDDSYLQVRYCQDKLLNEPLTIHPCQATEKRKHLQESSYSRRSR</sequence>
<dbReference type="PANTHER" id="PTHR12250:SF0">
    <property type="entry name" value="GPI ETHANOLAMINE PHOSPHATE TRANSFERASE 1"/>
    <property type="match status" value="1"/>
</dbReference>
<comment type="subcellular location">
    <subcellularLocation>
        <location evidence="1">Endoplasmic reticulum membrane</location>
        <topology evidence="1">Multi-pass membrane protein</topology>
    </subcellularLocation>
</comment>